<evidence type="ECO:0000256" key="2">
    <source>
        <dbReference type="PROSITE-ProRule" id="PRU00335"/>
    </source>
</evidence>
<accession>A0A0R1ZN04</accession>
<dbReference type="EMBL" id="AYYO01000005">
    <property type="protein sequence ID" value="KRM56365.1"/>
    <property type="molecule type" value="Genomic_DNA"/>
</dbReference>
<dbReference type="RefSeq" id="WP_056975340.1">
    <property type="nucleotide sequence ID" value="NZ_AYYO01000005.1"/>
</dbReference>
<feature type="domain" description="HTH tetR-type" evidence="3">
    <location>
        <begin position="14"/>
        <end position="73"/>
    </location>
</feature>
<dbReference type="Proteomes" id="UP000051679">
    <property type="component" value="Unassembled WGS sequence"/>
</dbReference>
<protein>
    <recommendedName>
        <fullName evidence="3">HTH tetR-type domain-containing protein</fullName>
    </recommendedName>
</protein>
<keyword evidence="5" id="KW-1185">Reference proteome</keyword>
<evidence type="ECO:0000313" key="5">
    <source>
        <dbReference type="Proteomes" id="UP000051679"/>
    </source>
</evidence>
<organism evidence="4 5">
    <name type="scientific">Lacticaseibacillus sharpeae JCM 1186 = DSM 20505</name>
    <dbReference type="NCBI Taxonomy" id="1291052"/>
    <lineage>
        <taxon>Bacteria</taxon>
        <taxon>Bacillati</taxon>
        <taxon>Bacillota</taxon>
        <taxon>Bacilli</taxon>
        <taxon>Lactobacillales</taxon>
        <taxon>Lactobacillaceae</taxon>
        <taxon>Lacticaseibacillus</taxon>
    </lineage>
</organism>
<dbReference type="PROSITE" id="PS50977">
    <property type="entry name" value="HTH_TETR_2"/>
    <property type="match status" value="1"/>
</dbReference>
<reference evidence="4 5" key="1">
    <citation type="journal article" date="2015" name="Genome Announc.">
        <title>Expanding the biotechnology potential of lactobacilli through comparative genomics of 213 strains and associated genera.</title>
        <authorList>
            <person name="Sun Z."/>
            <person name="Harris H.M."/>
            <person name="McCann A."/>
            <person name="Guo C."/>
            <person name="Argimon S."/>
            <person name="Zhang W."/>
            <person name="Yang X."/>
            <person name="Jeffery I.B."/>
            <person name="Cooney J.C."/>
            <person name="Kagawa T.F."/>
            <person name="Liu W."/>
            <person name="Song Y."/>
            <person name="Salvetti E."/>
            <person name="Wrobel A."/>
            <person name="Rasinkangas P."/>
            <person name="Parkhill J."/>
            <person name="Rea M.C."/>
            <person name="O'Sullivan O."/>
            <person name="Ritari J."/>
            <person name="Douillard F.P."/>
            <person name="Paul Ross R."/>
            <person name="Yang R."/>
            <person name="Briner A.E."/>
            <person name="Felis G.E."/>
            <person name="de Vos W.M."/>
            <person name="Barrangou R."/>
            <person name="Klaenhammer T.R."/>
            <person name="Caufield P.W."/>
            <person name="Cui Y."/>
            <person name="Zhang H."/>
            <person name="O'Toole P.W."/>
        </authorList>
    </citation>
    <scope>NUCLEOTIDE SEQUENCE [LARGE SCALE GENOMIC DNA]</scope>
    <source>
        <strain evidence="4 5">DSM 20505</strain>
    </source>
</reference>
<dbReference type="InterPro" id="IPR050624">
    <property type="entry name" value="HTH-type_Tx_Regulator"/>
</dbReference>
<dbReference type="PANTHER" id="PTHR43479">
    <property type="entry name" value="ACREF/ENVCD OPERON REPRESSOR-RELATED"/>
    <property type="match status" value="1"/>
</dbReference>
<comment type="caution">
    <text evidence="4">The sequence shown here is derived from an EMBL/GenBank/DDBJ whole genome shotgun (WGS) entry which is preliminary data.</text>
</comment>
<name>A0A0R1ZN04_9LACO</name>
<dbReference type="SUPFAM" id="SSF46689">
    <property type="entry name" value="Homeodomain-like"/>
    <property type="match status" value="1"/>
</dbReference>
<feature type="DNA-binding region" description="H-T-H motif" evidence="2">
    <location>
        <begin position="36"/>
        <end position="55"/>
    </location>
</feature>
<proteinExistence type="predicted"/>
<dbReference type="STRING" id="1291052.FC18_GL000048"/>
<dbReference type="AlphaFoldDB" id="A0A0R1ZN04"/>
<dbReference type="OrthoDB" id="9810250at2"/>
<dbReference type="InterPro" id="IPR001647">
    <property type="entry name" value="HTH_TetR"/>
</dbReference>
<evidence type="ECO:0000259" key="3">
    <source>
        <dbReference type="PROSITE" id="PS50977"/>
    </source>
</evidence>
<dbReference type="GO" id="GO:0003677">
    <property type="term" value="F:DNA binding"/>
    <property type="evidence" value="ECO:0007669"/>
    <property type="project" value="UniProtKB-UniRule"/>
</dbReference>
<evidence type="ECO:0000256" key="1">
    <source>
        <dbReference type="ARBA" id="ARBA00023125"/>
    </source>
</evidence>
<gene>
    <name evidence="4" type="ORF">FC18_GL000048</name>
</gene>
<evidence type="ECO:0000313" key="4">
    <source>
        <dbReference type="EMBL" id="KRM56365.1"/>
    </source>
</evidence>
<keyword evidence="1 2" id="KW-0238">DNA-binding</keyword>
<dbReference type="PATRIC" id="fig|1291052.5.peg.50"/>
<sequence length="198" mass="22329">MPVEQQRHTDPRVIKTKKRLRQAYIASLSGDEKQLSVAHITSLAGVTRGTFYQHYADKAEFFAAVLVDTAADFMHHCVLTDEANVTPHMNLQAALAYARNAQNGFAVLFQNDGDAFIKALHTELTRALVAYANTNAEQYTGILQLADIIDLAAMLDVAIIRRWSLAENDWTAEYVQLLIQQLNTFAPELHLHLQNFYR</sequence>
<dbReference type="Gene3D" id="1.10.357.10">
    <property type="entry name" value="Tetracycline Repressor, domain 2"/>
    <property type="match status" value="1"/>
</dbReference>
<dbReference type="Pfam" id="PF00440">
    <property type="entry name" value="TetR_N"/>
    <property type="match status" value="1"/>
</dbReference>
<dbReference type="InterPro" id="IPR009057">
    <property type="entry name" value="Homeodomain-like_sf"/>
</dbReference>
<dbReference type="PANTHER" id="PTHR43479:SF7">
    <property type="entry name" value="TETR-FAMILY TRANSCRIPTIONAL REGULATOR"/>
    <property type="match status" value="1"/>
</dbReference>